<evidence type="ECO:0008006" key="3">
    <source>
        <dbReference type="Google" id="ProtNLM"/>
    </source>
</evidence>
<organism evidence="1 2">
    <name type="scientific">Candidatus Iainarchaeum sp</name>
    <dbReference type="NCBI Taxonomy" id="3101447"/>
    <lineage>
        <taxon>Archaea</taxon>
        <taxon>Candidatus Iainarchaeota</taxon>
        <taxon>Candidatus Iainarchaeia</taxon>
        <taxon>Candidatus Iainarchaeales</taxon>
        <taxon>Candidatus Iainarchaeaceae</taxon>
        <taxon>Candidatus Iainarchaeum</taxon>
    </lineage>
</organism>
<reference evidence="1" key="1">
    <citation type="submission" date="2021-03" db="EMBL/GenBank/DDBJ databases">
        <authorList>
            <person name="Jaffe A."/>
        </authorList>
    </citation>
    <scope>NUCLEOTIDE SEQUENCE</scope>
    <source>
        <strain evidence="1">RIFCSPLOWO2_01_FULL_AR10_48_17</strain>
    </source>
</reference>
<sequence>MGVRQFIGNALRGFAQTVLDMDDTRVPQEHLVALQDLLARQAFNQAPSDLKELVEGLRRKHIVDSISISQTNGSLLASSTGNGASEVITASALFNYVQSEIPKSEVVLIKASPSWNMLFKYNSKIFIIKAPMHLTTIELRAISNEVEEFLIRAKKEADAPAKG</sequence>
<comment type="caution">
    <text evidence="1">The sequence shown here is derived from an EMBL/GenBank/DDBJ whole genome shotgun (WGS) entry which is preliminary data.</text>
</comment>
<proteinExistence type="predicted"/>
<dbReference type="EMBL" id="JAGVWC010000010">
    <property type="protein sequence ID" value="MBS3061836.1"/>
    <property type="molecule type" value="Genomic_DNA"/>
</dbReference>
<dbReference type="Proteomes" id="UP000675968">
    <property type="component" value="Unassembled WGS sequence"/>
</dbReference>
<protein>
    <recommendedName>
        <fullName evidence="3">Roadblock/LC7 domain-containing protein</fullName>
    </recommendedName>
</protein>
<name>A0A8T4LG19_9ARCH</name>
<accession>A0A8T4LG19</accession>
<evidence type="ECO:0000313" key="1">
    <source>
        <dbReference type="EMBL" id="MBS3061836.1"/>
    </source>
</evidence>
<dbReference type="AlphaFoldDB" id="A0A8T4LG19"/>
<evidence type="ECO:0000313" key="2">
    <source>
        <dbReference type="Proteomes" id="UP000675968"/>
    </source>
</evidence>
<gene>
    <name evidence="1" type="ORF">J4215_04620</name>
</gene>
<reference evidence="1" key="2">
    <citation type="submission" date="2021-05" db="EMBL/GenBank/DDBJ databases">
        <title>Protein family content uncovers lineage relationships and bacterial pathway maintenance mechanisms in DPANN archaea.</title>
        <authorList>
            <person name="Castelle C.J."/>
            <person name="Meheust R."/>
            <person name="Jaffe A.L."/>
            <person name="Seitz K."/>
            <person name="Gong X."/>
            <person name="Baker B.J."/>
            <person name="Banfield J.F."/>
        </authorList>
    </citation>
    <scope>NUCLEOTIDE SEQUENCE</scope>
    <source>
        <strain evidence="1">RIFCSPLOWO2_01_FULL_AR10_48_17</strain>
    </source>
</reference>